<evidence type="ECO:0000313" key="3">
    <source>
        <dbReference type="Proteomes" id="UP000541610"/>
    </source>
</evidence>
<accession>A0A7J6PNI8</accession>
<evidence type="ECO:0000313" key="2">
    <source>
        <dbReference type="EMBL" id="KAF4697678.1"/>
    </source>
</evidence>
<reference evidence="2 3" key="1">
    <citation type="submission" date="2020-04" db="EMBL/GenBank/DDBJ databases">
        <title>Perkinsus olseni comparative genomics.</title>
        <authorList>
            <person name="Bogema D.R."/>
        </authorList>
    </citation>
    <scope>NUCLEOTIDE SEQUENCE [LARGE SCALE GENOMIC DNA]</scope>
    <source>
        <strain evidence="2">00978-12</strain>
    </source>
</reference>
<protein>
    <submittedName>
        <fullName evidence="2">Uncharacterized protein</fullName>
    </submittedName>
</protein>
<dbReference type="EMBL" id="JABANP010000001">
    <property type="protein sequence ID" value="KAF4697678.1"/>
    <property type="molecule type" value="Genomic_DNA"/>
</dbReference>
<evidence type="ECO:0000256" key="1">
    <source>
        <dbReference type="SAM" id="MobiDB-lite"/>
    </source>
</evidence>
<sequence length="168" mass="18355">MTLPVGSSSVEAPSSHSGQFRPVRGLFQLVYKLLSSSSTTLASGESLNAAAVPLHQDVDHPSGKVDDEDADGGCTLGEKCGHGEIAASLSSPPPSRGRGRSVRFNANVEISYYLKELPSHHHHHRRSKESVFSSRGRRSYELELLCTPSKYRLMNHNRYSDRLAKAVV</sequence>
<comment type="caution">
    <text evidence="2">The sequence shown here is derived from an EMBL/GenBank/DDBJ whole genome shotgun (WGS) entry which is preliminary data.</text>
</comment>
<name>A0A7J6PNI8_PEROL</name>
<gene>
    <name evidence="2" type="ORF">FOZ60_000030</name>
</gene>
<dbReference type="Proteomes" id="UP000541610">
    <property type="component" value="Unassembled WGS sequence"/>
</dbReference>
<proteinExistence type="predicted"/>
<dbReference type="AlphaFoldDB" id="A0A7J6PNI8"/>
<feature type="region of interest" description="Disordered" evidence="1">
    <location>
        <begin position="57"/>
        <end position="76"/>
    </location>
</feature>
<organism evidence="2 3">
    <name type="scientific">Perkinsus olseni</name>
    <name type="common">Perkinsus atlanticus</name>
    <dbReference type="NCBI Taxonomy" id="32597"/>
    <lineage>
        <taxon>Eukaryota</taxon>
        <taxon>Sar</taxon>
        <taxon>Alveolata</taxon>
        <taxon>Perkinsozoa</taxon>
        <taxon>Perkinsea</taxon>
        <taxon>Perkinsida</taxon>
        <taxon>Perkinsidae</taxon>
        <taxon>Perkinsus</taxon>
    </lineage>
</organism>